<keyword evidence="3" id="KW-1185">Reference proteome</keyword>
<dbReference type="RefSeq" id="WP_124155372.1">
    <property type="nucleotide sequence ID" value="NZ_CAWOLW010000117.1"/>
</dbReference>
<dbReference type="Proteomes" id="UP000269154">
    <property type="component" value="Unassembled WGS sequence"/>
</dbReference>
<proteinExistence type="predicted"/>
<dbReference type="PANTHER" id="PTHR48079:SF6">
    <property type="entry name" value="NAD(P)-BINDING DOMAIN-CONTAINING PROTEIN-RELATED"/>
    <property type="match status" value="1"/>
</dbReference>
<evidence type="ECO:0000313" key="2">
    <source>
        <dbReference type="EMBL" id="RQH28781.1"/>
    </source>
</evidence>
<evidence type="ECO:0000259" key="1">
    <source>
        <dbReference type="Pfam" id="PF01370"/>
    </source>
</evidence>
<dbReference type="PRINTS" id="PR00411">
    <property type="entry name" value="PNDRDTASEI"/>
</dbReference>
<sequence>MKIAIIGCGYVGTKVAKLWSQNGHQVTVTTTTPEKVSELKNITSQVVVMKGNDPQAMQDVLQNQDMVLLSVGFRSHIGMEYKQTYLETAQTLVATLKKTPNIQQVIYTGSYSVYGDKNGEWIDENSPANPSTDNGKILHETEQVLLSASTPQQRVCILRLGGIYGPGRELIKIFSRWGGKTRPGTGDDVTNWIHLDDIVGAVEFAIDRQLQGIYNLVNDVPIKGKELLDSLHKYQGLEKVSWDGSPSSMRPFNARVSNKKLRDEGFELVHPEIVF</sequence>
<comment type="caution">
    <text evidence="2">The sequence shown here is derived from an EMBL/GenBank/DDBJ whole genome shotgun (WGS) entry which is preliminary data.</text>
</comment>
<dbReference type="OrthoDB" id="9808276at2"/>
<protein>
    <submittedName>
        <fullName evidence="2">SDR family oxidoreductase</fullName>
    </submittedName>
</protein>
<dbReference type="Gene3D" id="3.40.50.720">
    <property type="entry name" value="NAD(P)-binding Rossmann-like Domain"/>
    <property type="match status" value="1"/>
</dbReference>
<dbReference type="Pfam" id="PF01370">
    <property type="entry name" value="Epimerase"/>
    <property type="match status" value="1"/>
</dbReference>
<dbReference type="PANTHER" id="PTHR48079">
    <property type="entry name" value="PROTEIN YEEZ"/>
    <property type="match status" value="1"/>
</dbReference>
<dbReference type="GO" id="GO:0005737">
    <property type="term" value="C:cytoplasm"/>
    <property type="evidence" value="ECO:0007669"/>
    <property type="project" value="TreeGrafter"/>
</dbReference>
<dbReference type="InterPro" id="IPR051783">
    <property type="entry name" value="NAD(P)-dependent_oxidoreduct"/>
</dbReference>
<gene>
    <name evidence="2" type="ORF">D5R40_25270</name>
</gene>
<organism evidence="2 3">
    <name type="scientific">Okeania hirsuta</name>
    <dbReference type="NCBI Taxonomy" id="1458930"/>
    <lineage>
        <taxon>Bacteria</taxon>
        <taxon>Bacillati</taxon>
        <taxon>Cyanobacteriota</taxon>
        <taxon>Cyanophyceae</taxon>
        <taxon>Oscillatoriophycideae</taxon>
        <taxon>Oscillatoriales</taxon>
        <taxon>Microcoleaceae</taxon>
        <taxon>Okeania</taxon>
    </lineage>
</organism>
<dbReference type="GO" id="GO:0004029">
    <property type="term" value="F:aldehyde dehydrogenase (NAD+) activity"/>
    <property type="evidence" value="ECO:0007669"/>
    <property type="project" value="TreeGrafter"/>
</dbReference>
<dbReference type="AlphaFoldDB" id="A0A3N6P2U4"/>
<evidence type="ECO:0000313" key="3">
    <source>
        <dbReference type="Proteomes" id="UP000269154"/>
    </source>
</evidence>
<name>A0A3N6P2U4_9CYAN</name>
<dbReference type="SUPFAM" id="SSF51735">
    <property type="entry name" value="NAD(P)-binding Rossmann-fold domains"/>
    <property type="match status" value="1"/>
</dbReference>
<dbReference type="EMBL" id="RCBY01000203">
    <property type="protein sequence ID" value="RQH28781.1"/>
    <property type="molecule type" value="Genomic_DNA"/>
</dbReference>
<dbReference type="CDD" id="cd05266">
    <property type="entry name" value="SDR_a4"/>
    <property type="match status" value="1"/>
</dbReference>
<dbReference type="InterPro" id="IPR036291">
    <property type="entry name" value="NAD(P)-bd_dom_sf"/>
</dbReference>
<dbReference type="InterPro" id="IPR001509">
    <property type="entry name" value="Epimerase_deHydtase"/>
</dbReference>
<feature type="domain" description="NAD-dependent epimerase/dehydratase" evidence="1">
    <location>
        <begin position="5"/>
        <end position="215"/>
    </location>
</feature>
<accession>A0A3N6P2U4</accession>
<reference evidence="2 3" key="1">
    <citation type="journal article" date="2018" name="ACS Chem. Biol.">
        <title>Ketoreductase domain dysfunction expands chemodiversity: malyngamide biosynthesis in the cyanobacterium Okeania hirsuta.</title>
        <authorList>
            <person name="Moss N.A."/>
            <person name="Leao T."/>
            <person name="Rankin M."/>
            <person name="McCullough T.M."/>
            <person name="Qu P."/>
            <person name="Korobeynikov A."/>
            <person name="Smith J.L."/>
            <person name="Gerwick L."/>
            <person name="Gerwick W.H."/>
        </authorList>
    </citation>
    <scope>NUCLEOTIDE SEQUENCE [LARGE SCALE GENOMIC DNA]</scope>
    <source>
        <strain evidence="2 3">PAB10Feb10-1</strain>
    </source>
</reference>